<dbReference type="GO" id="GO:0003886">
    <property type="term" value="F:DNA (cytosine-5-)-methyltransferase activity"/>
    <property type="evidence" value="ECO:0007669"/>
    <property type="project" value="UniProtKB-EC"/>
</dbReference>
<dbReference type="Gene3D" id="3.90.120.10">
    <property type="entry name" value="DNA Methylase, subunit A, domain 2"/>
    <property type="match status" value="1"/>
</dbReference>
<dbReference type="PANTHER" id="PTHR46098:SF1">
    <property type="entry name" value="TRNA (CYTOSINE(38)-C(5))-METHYLTRANSFERASE"/>
    <property type="match status" value="1"/>
</dbReference>
<dbReference type="InterPro" id="IPR050750">
    <property type="entry name" value="C5-MTase"/>
</dbReference>
<gene>
    <name evidence="8" type="primary">dcm</name>
    <name evidence="8" type="ORF">R4Y45_06010</name>
</gene>
<keyword evidence="2 5" id="KW-0808">Transferase</keyword>
<dbReference type="Gene3D" id="3.40.50.150">
    <property type="entry name" value="Vaccinia Virus protein VP39"/>
    <property type="match status" value="1"/>
</dbReference>
<dbReference type="PRINTS" id="PR00105">
    <property type="entry name" value="C5METTRFRASE"/>
</dbReference>
<keyword evidence="3 5" id="KW-0949">S-adenosyl-L-methionine</keyword>
<proteinExistence type="inferred from homology"/>
<dbReference type="EMBL" id="JAWMWG010000002">
    <property type="protein sequence ID" value="MEJ6348770.1"/>
    <property type="molecule type" value="Genomic_DNA"/>
</dbReference>
<dbReference type="EC" id="2.1.1.37" evidence="7"/>
<dbReference type="CDD" id="cd00315">
    <property type="entry name" value="Cyt_C5_DNA_methylase"/>
    <property type="match status" value="1"/>
</dbReference>
<evidence type="ECO:0000313" key="8">
    <source>
        <dbReference type="EMBL" id="MEJ6348770.1"/>
    </source>
</evidence>
<evidence type="ECO:0000256" key="4">
    <source>
        <dbReference type="ARBA" id="ARBA00022747"/>
    </source>
</evidence>
<dbReference type="NCBIfam" id="TIGR00675">
    <property type="entry name" value="dcm"/>
    <property type="match status" value="1"/>
</dbReference>
<dbReference type="Pfam" id="PF00145">
    <property type="entry name" value="DNA_methylase"/>
    <property type="match status" value="1"/>
</dbReference>
<comment type="similarity">
    <text evidence="5 6">Belongs to the class I-like SAM-binding methyltransferase superfamily. C5-methyltransferase family.</text>
</comment>
<dbReference type="InterPro" id="IPR029063">
    <property type="entry name" value="SAM-dependent_MTases_sf"/>
</dbReference>
<feature type="active site" evidence="5">
    <location>
        <position position="80"/>
    </location>
</feature>
<dbReference type="PROSITE" id="PS00094">
    <property type="entry name" value="C5_MTASE_1"/>
    <property type="match status" value="1"/>
</dbReference>
<keyword evidence="9" id="KW-1185">Reference proteome</keyword>
<dbReference type="SUPFAM" id="SSF53335">
    <property type="entry name" value="S-adenosyl-L-methionine-dependent methyltransferases"/>
    <property type="match status" value="1"/>
</dbReference>
<evidence type="ECO:0000256" key="2">
    <source>
        <dbReference type="ARBA" id="ARBA00022679"/>
    </source>
</evidence>
<sequence>MKKIKYIDLFCGIGGLRLGFEQALKELNIKGECLFSSEIKPSAIKVYKQNFPKSNISGDITKICEKDIPNFDFLLAGFPCQAFSSAGKQLGFEDTRGTLFFDIARILKEKKPTGFILENVEGLVNHDKGKTFRVIKSILSDLGYILSYKVINGADFSLAQSRKRIYIVGNKKEKITIDDYNPKTSILNNILEKDVEVSETEFTKQLLSHFKLKDLYGKSIKDKRGGINNIHSWDIELKGEISYDQKNLLEILLKERRKKHWAEKIGITWMDGMPLTFEQIQSFFQHPKLKPMLNDLVNKGYLKYEHPKERIGNKRVPDIEKPKGYNIVTGKLSFEYSKILSPYETTPTLVATDVSRLGIPSENPIGIRTLTTREGLRLFGFPENYDMNYVNKREAFDLLGNTVCVPVIKYVSYKQLLSLKD</sequence>
<dbReference type="InterPro" id="IPR001525">
    <property type="entry name" value="C5_MeTfrase"/>
</dbReference>
<dbReference type="RefSeq" id="WP_339970274.1">
    <property type="nucleotide sequence ID" value="NZ_JAWMWG010000002.1"/>
</dbReference>
<comment type="caution">
    <text evidence="8">The sequence shown here is derived from an EMBL/GenBank/DDBJ whole genome shotgun (WGS) entry which is preliminary data.</text>
</comment>
<evidence type="ECO:0000313" key="9">
    <source>
        <dbReference type="Proteomes" id="UP001377804"/>
    </source>
</evidence>
<keyword evidence="1 5" id="KW-0489">Methyltransferase</keyword>
<dbReference type="PANTHER" id="PTHR46098">
    <property type="entry name" value="TRNA (CYTOSINE(38)-C(5))-METHYLTRANSFERASE"/>
    <property type="match status" value="1"/>
</dbReference>
<dbReference type="InterPro" id="IPR018117">
    <property type="entry name" value="C5_DNA_meth_AS"/>
</dbReference>
<dbReference type="PROSITE" id="PS51679">
    <property type="entry name" value="SAM_MT_C5"/>
    <property type="match status" value="1"/>
</dbReference>
<dbReference type="Proteomes" id="UP001377804">
    <property type="component" value="Unassembled WGS sequence"/>
</dbReference>
<evidence type="ECO:0000256" key="5">
    <source>
        <dbReference type="PROSITE-ProRule" id="PRU01016"/>
    </source>
</evidence>
<evidence type="ECO:0000256" key="6">
    <source>
        <dbReference type="RuleBase" id="RU000416"/>
    </source>
</evidence>
<accession>A0ABU8SHA8</accession>
<reference evidence="8 9" key="1">
    <citation type="submission" date="2023-10" db="EMBL/GenBank/DDBJ databases">
        <title>Holzapfeliella saturejae sp. nov. isolated from Satureja montana flowers.</title>
        <authorList>
            <person name="Alcantara C."/>
            <person name="Zuniga M."/>
            <person name="Landete J.M."/>
            <person name="Monedero V."/>
        </authorList>
    </citation>
    <scope>NUCLEOTIDE SEQUENCE [LARGE SCALE GENOMIC DNA]</scope>
    <source>
        <strain evidence="8 9">He02</strain>
    </source>
</reference>
<organism evidence="8 9">
    <name type="scientific">Holzapfeliella saturejae</name>
    <dbReference type="NCBI Taxonomy" id="3082953"/>
    <lineage>
        <taxon>Bacteria</taxon>
        <taxon>Bacillati</taxon>
        <taxon>Bacillota</taxon>
        <taxon>Bacilli</taxon>
        <taxon>Lactobacillales</taxon>
        <taxon>Lactobacillaceae</taxon>
        <taxon>Holzapfeliella</taxon>
    </lineage>
</organism>
<comment type="catalytic activity">
    <reaction evidence="7">
        <text>a 2'-deoxycytidine in DNA + S-adenosyl-L-methionine = a 5-methyl-2'-deoxycytidine in DNA + S-adenosyl-L-homocysteine + H(+)</text>
        <dbReference type="Rhea" id="RHEA:13681"/>
        <dbReference type="Rhea" id="RHEA-COMP:11369"/>
        <dbReference type="Rhea" id="RHEA-COMP:11370"/>
        <dbReference type="ChEBI" id="CHEBI:15378"/>
        <dbReference type="ChEBI" id="CHEBI:57856"/>
        <dbReference type="ChEBI" id="CHEBI:59789"/>
        <dbReference type="ChEBI" id="CHEBI:85452"/>
        <dbReference type="ChEBI" id="CHEBI:85454"/>
        <dbReference type="EC" id="2.1.1.37"/>
    </reaction>
</comment>
<name>A0ABU8SHA8_9LACO</name>
<evidence type="ECO:0000256" key="7">
    <source>
        <dbReference type="RuleBase" id="RU000417"/>
    </source>
</evidence>
<protein>
    <recommendedName>
        <fullName evidence="7">Cytosine-specific methyltransferase</fullName>
        <ecNumber evidence="7">2.1.1.37</ecNumber>
    </recommendedName>
</protein>
<dbReference type="GO" id="GO:0032259">
    <property type="term" value="P:methylation"/>
    <property type="evidence" value="ECO:0007669"/>
    <property type="project" value="UniProtKB-KW"/>
</dbReference>
<keyword evidence="4" id="KW-0680">Restriction system</keyword>
<evidence type="ECO:0000256" key="1">
    <source>
        <dbReference type="ARBA" id="ARBA00022603"/>
    </source>
</evidence>
<evidence type="ECO:0000256" key="3">
    <source>
        <dbReference type="ARBA" id="ARBA00022691"/>
    </source>
</evidence>